<accession>A0A2N9G8V3</accession>
<dbReference type="InterPro" id="IPR001584">
    <property type="entry name" value="Integrase_cat-core"/>
</dbReference>
<dbReference type="GO" id="GO:0046872">
    <property type="term" value="F:metal ion binding"/>
    <property type="evidence" value="ECO:0007669"/>
    <property type="project" value="UniProtKB-KW"/>
</dbReference>
<dbReference type="PANTHER" id="PTHR42648">
    <property type="entry name" value="TRANSPOSASE, PUTATIVE-RELATED"/>
    <property type="match status" value="1"/>
</dbReference>
<dbReference type="GO" id="GO:0015074">
    <property type="term" value="P:DNA integration"/>
    <property type="evidence" value="ECO:0007669"/>
    <property type="project" value="InterPro"/>
</dbReference>
<dbReference type="InterPro" id="IPR057670">
    <property type="entry name" value="SH3_retrovirus"/>
</dbReference>
<feature type="domain" description="Integrase catalytic" evidence="6">
    <location>
        <begin position="383"/>
        <end position="475"/>
    </location>
</feature>
<dbReference type="Pfam" id="PF07727">
    <property type="entry name" value="RVT_2"/>
    <property type="match status" value="1"/>
</dbReference>
<sequence>MGSTSGHEITHPITVILDGPTSYHAWSQNMTVFLKGRRLWRYVTGDIPKPVSGPVTDSDSSDAAWSFLATRYNCTYDFALEFHIEVKLYQMRQESGQSISNYYSQTASIWEQLAAADPPLRYAEDIDLFAKYKDRRRFTQFMMGLREDFEPTRTALLSYVVLATPRPPSSSDRPRRICMYCQKPGHDITECYHKKKDDKRKRHQSRGTFPRPQAAAVSSAPIDDPVVTVSQLENSACCNHMTPHASHFSQKTHLALSPIIYTVDSSHMSVSHIGTISSPDLTIPDTYLVSKLSLNLLSVGQFCELGLDLHFSNRGVDVQDPLTGKLLGTGRKIGRLFELCNLQIPSHMISSSVAAITTLSPDLWHSRLGHASLSRLQLLASQDNAQEYHDKSFLSILDSNGTLPHYSCPYTSQQNGRAERKLRHILNVVCTLIISASIPERFWVEAALTAVYTINLIPSPTTHKKSPFELLYGKLPDYSSLRVFGCICFVFLPSHEWNKLEPRYRLCCFLSYGISQKGFRCYDPISRRLRISCHVEFWEHQTFSSRQHFPFISSSMTPIFTDPSIDLYPDPVRDSASPPSFSDVPSLVLSPAAGSPDSDPAPSAPSESPTDIRRSTRVRAPPSHLSDYHCYFALATLHEPHTYREASTNPLWQQAMADELDALHKTHTWDMTTLPPCKFAVGCKWVYKIKTQADGSIERYKARLVARGFTQEYSINYEETFAPVARLTSVRSLLVVAAVRHWPLFQMDVKNTFLNGDLLEEGFTPSSYYLALFIRHTSTGITLILLYVDDMIITSDDTAGIRDLQKFLSQQFEMKDLGTLSYFLGLEVTSSSDGYYLSQAKYASDLLSKAGLTDSKTISTPLELNVKLNTNCEPLSDATLYRQSVGSLIYLTVTHSDLAYAVHLVSQFMSAPHSTHYAAVLRILRYIKGTLFHGLHFSA</sequence>
<dbReference type="InterPro" id="IPR012337">
    <property type="entry name" value="RNaseH-like_sf"/>
</dbReference>
<proteinExistence type="predicted"/>
<dbReference type="AlphaFoldDB" id="A0A2N9G8V3"/>
<keyword evidence="1" id="KW-0645">Protease</keyword>
<dbReference type="InterPro" id="IPR039537">
    <property type="entry name" value="Retrotran_Ty1/copia-like"/>
</dbReference>
<keyword evidence="4" id="KW-0378">Hydrolase</keyword>
<reference evidence="7" key="1">
    <citation type="submission" date="2018-02" db="EMBL/GenBank/DDBJ databases">
        <authorList>
            <person name="Cohen D.B."/>
            <person name="Kent A.D."/>
        </authorList>
    </citation>
    <scope>NUCLEOTIDE SEQUENCE</scope>
</reference>
<dbReference type="GO" id="GO:0006508">
    <property type="term" value="P:proteolysis"/>
    <property type="evidence" value="ECO:0007669"/>
    <property type="project" value="UniProtKB-KW"/>
</dbReference>
<dbReference type="InterPro" id="IPR054722">
    <property type="entry name" value="PolX-like_BBD"/>
</dbReference>
<dbReference type="GO" id="GO:0004190">
    <property type="term" value="F:aspartic-type endopeptidase activity"/>
    <property type="evidence" value="ECO:0007669"/>
    <property type="project" value="UniProtKB-KW"/>
</dbReference>
<feature type="compositionally biased region" description="Basic residues" evidence="5">
    <location>
        <begin position="195"/>
        <end position="205"/>
    </location>
</feature>
<evidence type="ECO:0000256" key="4">
    <source>
        <dbReference type="ARBA" id="ARBA00022801"/>
    </source>
</evidence>
<evidence type="ECO:0000256" key="5">
    <source>
        <dbReference type="SAM" id="MobiDB-lite"/>
    </source>
</evidence>
<dbReference type="Pfam" id="PF22936">
    <property type="entry name" value="Pol_BBD"/>
    <property type="match status" value="1"/>
</dbReference>
<organism evidence="7">
    <name type="scientific">Fagus sylvatica</name>
    <name type="common">Beechnut</name>
    <dbReference type="NCBI Taxonomy" id="28930"/>
    <lineage>
        <taxon>Eukaryota</taxon>
        <taxon>Viridiplantae</taxon>
        <taxon>Streptophyta</taxon>
        <taxon>Embryophyta</taxon>
        <taxon>Tracheophyta</taxon>
        <taxon>Spermatophyta</taxon>
        <taxon>Magnoliopsida</taxon>
        <taxon>eudicotyledons</taxon>
        <taxon>Gunneridae</taxon>
        <taxon>Pentapetalae</taxon>
        <taxon>rosids</taxon>
        <taxon>fabids</taxon>
        <taxon>Fagales</taxon>
        <taxon>Fagaceae</taxon>
        <taxon>Fagus</taxon>
    </lineage>
</organism>
<name>A0A2N9G8V3_FAGSY</name>
<dbReference type="EMBL" id="OIVN01001621">
    <property type="protein sequence ID" value="SPC95943.1"/>
    <property type="molecule type" value="Genomic_DNA"/>
</dbReference>
<dbReference type="Gene3D" id="3.30.420.10">
    <property type="entry name" value="Ribonuclease H-like superfamily/Ribonuclease H"/>
    <property type="match status" value="1"/>
</dbReference>
<dbReference type="Pfam" id="PF25597">
    <property type="entry name" value="SH3_retrovirus"/>
    <property type="match status" value="1"/>
</dbReference>
<evidence type="ECO:0000313" key="7">
    <source>
        <dbReference type="EMBL" id="SPC95943.1"/>
    </source>
</evidence>
<gene>
    <name evidence="7" type="ORF">FSB_LOCUS23825</name>
</gene>
<feature type="region of interest" description="Disordered" evidence="5">
    <location>
        <begin position="592"/>
        <end position="621"/>
    </location>
</feature>
<dbReference type="SUPFAM" id="SSF53098">
    <property type="entry name" value="Ribonuclease H-like"/>
    <property type="match status" value="1"/>
</dbReference>
<evidence type="ECO:0000259" key="6">
    <source>
        <dbReference type="PROSITE" id="PS50994"/>
    </source>
</evidence>
<dbReference type="PANTHER" id="PTHR42648:SF26">
    <property type="entry name" value="INTEGRASE CATALYTIC DOMAIN-CONTAINING PROTEIN"/>
    <property type="match status" value="1"/>
</dbReference>
<protein>
    <recommendedName>
        <fullName evidence="6">Integrase catalytic domain-containing protein</fullName>
    </recommendedName>
</protein>
<keyword evidence="2" id="KW-0479">Metal-binding</keyword>
<dbReference type="PROSITE" id="PS50994">
    <property type="entry name" value="INTEGRASE"/>
    <property type="match status" value="1"/>
</dbReference>
<dbReference type="InterPro" id="IPR013103">
    <property type="entry name" value="RVT_2"/>
</dbReference>
<evidence type="ECO:0000256" key="3">
    <source>
        <dbReference type="ARBA" id="ARBA00022750"/>
    </source>
</evidence>
<dbReference type="InterPro" id="IPR036397">
    <property type="entry name" value="RNaseH_sf"/>
</dbReference>
<dbReference type="InterPro" id="IPR043502">
    <property type="entry name" value="DNA/RNA_pol_sf"/>
</dbReference>
<dbReference type="Pfam" id="PF13976">
    <property type="entry name" value="gag_pre-integrs"/>
    <property type="match status" value="1"/>
</dbReference>
<evidence type="ECO:0000256" key="1">
    <source>
        <dbReference type="ARBA" id="ARBA00022670"/>
    </source>
</evidence>
<dbReference type="SUPFAM" id="SSF56672">
    <property type="entry name" value="DNA/RNA polymerases"/>
    <property type="match status" value="1"/>
</dbReference>
<dbReference type="GO" id="GO:0003676">
    <property type="term" value="F:nucleic acid binding"/>
    <property type="evidence" value="ECO:0007669"/>
    <property type="project" value="InterPro"/>
</dbReference>
<keyword evidence="3" id="KW-0064">Aspartyl protease</keyword>
<feature type="compositionally biased region" description="Low complexity" evidence="5">
    <location>
        <begin position="592"/>
        <end position="609"/>
    </location>
</feature>
<evidence type="ECO:0000256" key="2">
    <source>
        <dbReference type="ARBA" id="ARBA00022723"/>
    </source>
</evidence>
<dbReference type="InterPro" id="IPR025724">
    <property type="entry name" value="GAG-pre-integrase_dom"/>
</dbReference>
<feature type="region of interest" description="Disordered" evidence="5">
    <location>
        <begin position="195"/>
        <end position="220"/>
    </location>
</feature>